<feature type="transmembrane region" description="Helical" evidence="7">
    <location>
        <begin position="150"/>
        <end position="170"/>
    </location>
</feature>
<reference evidence="8 9" key="2">
    <citation type="journal article" date="2022" name="Mol. Biol. Evol.">
        <title>Comparative Genomics Reveals Insights into the Divergent Evolution of Astigmatic Mites and Household Pest Adaptations.</title>
        <authorList>
            <person name="Xiong Q."/>
            <person name="Wan A.T."/>
            <person name="Liu X."/>
            <person name="Fung C.S."/>
            <person name="Xiao X."/>
            <person name="Malainual N."/>
            <person name="Hou J."/>
            <person name="Wang L."/>
            <person name="Wang M."/>
            <person name="Yang K.Y."/>
            <person name="Cui Y."/>
            <person name="Leung E.L."/>
            <person name="Nong W."/>
            <person name="Shin S.K."/>
            <person name="Au S.W."/>
            <person name="Jeong K.Y."/>
            <person name="Chew F.T."/>
            <person name="Hui J.H."/>
            <person name="Leung T.F."/>
            <person name="Tungtrongchitr A."/>
            <person name="Zhong N."/>
            <person name="Liu Z."/>
            <person name="Tsui S.K."/>
        </authorList>
    </citation>
    <scope>NUCLEOTIDE SEQUENCE [LARGE SCALE GENOMIC DNA]</scope>
    <source>
        <strain evidence="8">Derp</strain>
    </source>
</reference>
<comment type="caution">
    <text evidence="8">The sequence shown here is derived from an EMBL/GenBank/DDBJ whole genome shotgun (WGS) entry which is preliminary data.</text>
</comment>
<keyword evidence="4 7" id="KW-1133">Transmembrane helix</keyword>
<evidence type="ECO:0000256" key="1">
    <source>
        <dbReference type="ARBA" id="ARBA00004141"/>
    </source>
</evidence>
<dbReference type="InterPro" id="IPR045231">
    <property type="entry name" value="Yip1/4-like"/>
</dbReference>
<comment type="similarity">
    <text evidence="2">Belongs to the YIP1 family.</text>
</comment>
<keyword evidence="5 7" id="KW-0472">Membrane</keyword>
<evidence type="ECO:0000256" key="3">
    <source>
        <dbReference type="ARBA" id="ARBA00022692"/>
    </source>
</evidence>
<dbReference type="PANTHER" id="PTHR21236:SF2">
    <property type="entry name" value="PROTEIN YIPF"/>
    <property type="match status" value="1"/>
</dbReference>
<organism evidence="8 9">
    <name type="scientific">Dermatophagoides pteronyssinus</name>
    <name type="common">European house dust mite</name>
    <dbReference type="NCBI Taxonomy" id="6956"/>
    <lineage>
        <taxon>Eukaryota</taxon>
        <taxon>Metazoa</taxon>
        <taxon>Ecdysozoa</taxon>
        <taxon>Arthropoda</taxon>
        <taxon>Chelicerata</taxon>
        <taxon>Arachnida</taxon>
        <taxon>Acari</taxon>
        <taxon>Acariformes</taxon>
        <taxon>Sarcoptiformes</taxon>
        <taxon>Astigmata</taxon>
        <taxon>Psoroptidia</taxon>
        <taxon>Analgoidea</taxon>
        <taxon>Pyroglyphidae</taxon>
        <taxon>Dermatophagoidinae</taxon>
        <taxon>Dermatophagoides</taxon>
    </lineage>
</organism>
<reference evidence="8 9" key="1">
    <citation type="journal article" date="2018" name="J. Allergy Clin. Immunol.">
        <title>High-quality assembly of Dermatophagoides pteronyssinus genome and transcriptome reveals a wide range of novel allergens.</title>
        <authorList>
            <person name="Liu X.Y."/>
            <person name="Yang K.Y."/>
            <person name="Wang M.Q."/>
            <person name="Kwok J.S."/>
            <person name="Zeng X."/>
            <person name="Yang Z."/>
            <person name="Xiao X.J."/>
            <person name="Lau C.P."/>
            <person name="Li Y."/>
            <person name="Huang Z.M."/>
            <person name="Ba J.G."/>
            <person name="Yim A.K."/>
            <person name="Ouyang C.Y."/>
            <person name="Ngai S.M."/>
            <person name="Chan T.F."/>
            <person name="Leung E.L."/>
            <person name="Liu L."/>
            <person name="Liu Z.G."/>
            <person name="Tsui S.K."/>
        </authorList>
    </citation>
    <scope>NUCLEOTIDE SEQUENCE [LARGE SCALE GENOMIC DNA]</scope>
    <source>
        <strain evidence="8">Derp</strain>
    </source>
</reference>
<evidence type="ECO:0000313" key="9">
    <source>
        <dbReference type="Proteomes" id="UP000887458"/>
    </source>
</evidence>
<evidence type="ECO:0000256" key="4">
    <source>
        <dbReference type="ARBA" id="ARBA00022989"/>
    </source>
</evidence>
<keyword evidence="3 7" id="KW-0812">Transmembrane</keyword>
<protein>
    <submittedName>
        <fullName evidence="8">Protein yipf5</fullName>
    </submittedName>
</protein>
<name>A0ABQ8J3B2_DERPT</name>
<evidence type="ECO:0000313" key="8">
    <source>
        <dbReference type="EMBL" id="KAH9417067.1"/>
    </source>
</evidence>
<sequence>MNPKNRGINDDFWSPQPPSSSSSIPPSSYDFGQFNYSSDFDSSSMAQSNQYFNPAMNQTTTTTTFTPNYDYNIGTGGTDKLADPYADEPPLLEELGINFEHIVQKTLAVLNPFIQTDPSILMDADLAGPLVFGLLFGSFLLLSGKIHFSYIYGFGVFGCILIYSLLMLMSPPNITITAVCTVSILGYCLLPMVFLSALSIFFGLQTLLGNIITGTVILWCSLSASKLFVTALAMTNQQALVAYPCILFYGVFALLTLF</sequence>
<feature type="transmembrane region" description="Helical" evidence="7">
    <location>
        <begin position="176"/>
        <end position="204"/>
    </location>
</feature>
<evidence type="ECO:0000256" key="5">
    <source>
        <dbReference type="ARBA" id="ARBA00023136"/>
    </source>
</evidence>
<accession>A0ABQ8J3B2</accession>
<feature type="region of interest" description="Disordered" evidence="6">
    <location>
        <begin position="1"/>
        <end position="27"/>
    </location>
</feature>
<dbReference type="EMBL" id="NJHN03000082">
    <property type="protein sequence ID" value="KAH9417067.1"/>
    <property type="molecule type" value="Genomic_DNA"/>
</dbReference>
<dbReference type="PANTHER" id="PTHR21236">
    <property type="entry name" value="GOLGI MEMBRANE PROTEIN YIP1"/>
    <property type="match status" value="1"/>
</dbReference>
<proteinExistence type="inferred from homology"/>
<evidence type="ECO:0000256" key="2">
    <source>
        <dbReference type="ARBA" id="ARBA00010596"/>
    </source>
</evidence>
<feature type="transmembrane region" description="Helical" evidence="7">
    <location>
        <begin position="216"/>
        <end position="234"/>
    </location>
</feature>
<evidence type="ECO:0000256" key="7">
    <source>
        <dbReference type="SAM" id="Phobius"/>
    </source>
</evidence>
<keyword evidence="9" id="KW-1185">Reference proteome</keyword>
<comment type="subcellular location">
    <subcellularLocation>
        <location evidence="1">Membrane</location>
        <topology evidence="1">Multi-pass membrane protein</topology>
    </subcellularLocation>
</comment>
<dbReference type="Proteomes" id="UP000887458">
    <property type="component" value="Unassembled WGS sequence"/>
</dbReference>
<gene>
    <name evidence="8" type="primary">YIPF5</name>
    <name evidence="8" type="ORF">DERP_013181</name>
</gene>
<feature type="transmembrane region" description="Helical" evidence="7">
    <location>
        <begin position="240"/>
        <end position="257"/>
    </location>
</feature>
<feature type="transmembrane region" description="Helical" evidence="7">
    <location>
        <begin position="126"/>
        <end position="143"/>
    </location>
</feature>
<evidence type="ECO:0000256" key="6">
    <source>
        <dbReference type="SAM" id="MobiDB-lite"/>
    </source>
</evidence>